<dbReference type="RefSeq" id="WP_034324901.1">
    <property type="nucleotide sequence ID" value="NZ_JOTP01000035.1"/>
</dbReference>
<dbReference type="InterPro" id="IPR036291">
    <property type="entry name" value="NAD(P)-bd_dom_sf"/>
</dbReference>
<dbReference type="PANTHER" id="PTHR42879">
    <property type="entry name" value="3-OXOACYL-(ACYL-CARRIER-PROTEIN) REDUCTASE"/>
    <property type="match status" value="1"/>
</dbReference>
<comment type="similarity">
    <text evidence="1">Belongs to the short-chain dehydrogenases/reductases (SDR) family.</text>
</comment>
<dbReference type="Gene3D" id="3.40.50.720">
    <property type="entry name" value="NAD(P)-binding Rossmann-like Domain"/>
    <property type="match status" value="1"/>
</dbReference>
<gene>
    <name evidence="3" type="ORF">BA70_12485</name>
</gene>
<dbReference type="PANTHER" id="PTHR42879:SF6">
    <property type="entry name" value="NADPH-DEPENDENT REDUCTASE BACG"/>
    <property type="match status" value="1"/>
</dbReference>
<comment type="caution">
    <text evidence="3">The sequence shown here is derived from an EMBL/GenBank/DDBJ whole genome shotgun (WGS) entry which is preliminary data.</text>
</comment>
<dbReference type="GO" id="GO:0008206">
    <property type="term" value="P:bile acid metabolic process"/>
    <property type="evidence" value="ECO:0007669"/>
    <property type="project" value="UniProtKB-ARBA"/>
</dbReference>
<dbReference type="AlphaFoldDB" id="A0A081L6X7"/>
<proteinExistence type="inferred from homology"/>
<dbReference type="InterPro" id="IPR050259">
    <property type="entry name" value="SDR"/>
</dbReference>
<dbReference type="FunFam" id="3.40.50.720:FF:000084">
    <property type="entry name" value="Short-chain dehydrogenase reductase"/>
    <property type="match status" value="1"/>
</dbReference>
<evidence type="ECO:0000313" key="4">
    <source>
        <dbReference type="Proteomes" id="UP000028091"/>
    </source>
</evidence>
<dbReference type="eggNOG" id="COG1028">
    <property type="taxonomic scope" value="Bacteria"/>
</dbReference>
<dbReference type="Proteomes" id="UP000028091">
    <property type="component" value="Unassembled WGS sequence"/>
</dbReference>
<name>A0A081L6X7_9BACI</name>
<dbReference type="OrthoDB" id="9803333at2"/>
<dbReference type="EMBL" id="JOTP01000035">
    <property type="protein sequence ID" value="KEP25003.1"/>
    <property type="molecule type" value="Genomic_DNA"/>
</dbReference>
<dbReference type="PRINTS" id="PR00081">
    <property type="entry name" value="GDHRDH"/>
</dbReference>
<keyword evidence="2" id="KW-0560">Oxidoreductase</keyword>
<dbReference type="CDD" id="cd05344">
    <property type="entry name" value="BKR_like_SDR_like"/>
    <property type="match status" value="1"/>
</dbReference>
<sequence>MDVNLIGKKALVAASSQGIGKAIAFALAKEGADVMLSGRHEQTLKETVKELSPLVKGQLTYQVCDVSDAEQIKALVVAAAGDEKRLDILVNNTGGPQTGTLETLTDQDWMESFQLHLLSYIRLLKETLPYLKKRGARVLNIASMSVKEPIPGLMLSNTFRPAIVGWTKTAAQELAKDGILINTLAPGKIETERVKQLDKHRAQTEHQSVKEIKAQAERAIPLGRYGQPQEFATYAAFLLSEANTYMTGQTLIIDGGLTKSL</sequence>
<organism evidence="3 4">
    <name type="scientific">Bacillus zhangzhouensis</name>
    <dbReference type="NCBI Taxonomy" id="1178540"/>
    <lineage>
        <taxon>Bacteria</taxon>
        <taxon>Bacillati</taxon>
        <taxon>Bacillota</taxon>
        <taxon>Bacilli</taxon>
        <taxon>Bacillales</taxon>
        <taxon>Bacillaceae</taxon>
        <taxon>Bacillus</taxon>
    </lineage>
</organism>
<keyword evidence="4" id="KW-1185">Reference proteome</keyword>
<reference evidence="3 4" key="1">
    <citation type="submission" date="2012-09" db="EMBL/GenBank/DDBJ databases">
        <title>Genome Sequence of Bacillus sp. DW5-4.</title>
        <authorList>
            <person name="Lai Q."/>
            <person name="Liu Y."/>
            <person name="Shao Z."/>
        </authorList>
    </citation>
    <scope>NUCLEOTIDE SEQUENCE [LARGE SCALE GENOMIC DNA]</scope>
    <source>
        <strain evidence="3 4">DW5-4</strain>
    </source>
</reference>
<protein>
    <submittedName>
        <fullName evidence="3">3-oxoacyl-ACP reductase</fullName>
    </submittedName>
</protein>
<evidence type="ECO:0000256" key="1">
    <source>
        <dbReference type="ARBA" id="ARBA00006484"/>
    </source>
</evidence>
<dbReference type="Pfam" id="PF13561">
    <property type="entry name" value="adh_short_C2"/>
    <property type="match status" value="1"/>
</dbReference>
<dbReference type="InterPro" id="IPR002347">
    <property type="entry name" value="SDR_fam"/>
</dbReference>
<evidence type="ECO:0000256" key="2">
    <source>
        <dbReference type="ARBA" id="ARBA00023002"/>
    </source>
</evidence>
<evidence type="ECO:0000313" key="3">
    <source>
        <dbReference type="EMBL" id="KEP25003.1"/>
    </source>
</evidence>
<accession>A0A081L6X7</accession>
<dbReference type="SUPFAM" id="SSF51735">
    <property type="entry name" value="NAD(P)-binding Rossmann-fold domains"/>
    <property type="match status" value="1"/>
</dbReference>
<dbReference type="GO" id="GO:0016491">
    <property type="term" value="F:oxidoreductase activity"/>
    <property type="evidence" value="ECO:0007669"/>
    <property type="project" value="UniProtKB-KW"/>
</dbReference>